<sequence length="211" mass="23424">MSNIPTDWQEPSLDVLASLVSWLWDEVDGKQTEDGVPQPIAACFYSLALDHVSAIVELIKLDMTASAFALFRAAYEAYVRGRWIQSCANMGWLRSFAEDDTHKEFPSAQKMIDQLEKNPDFETEQFSTLHRAHWPSICDYAHGARLQVTRRLTNAEISPNFSAQDKASLTHMTAAIAILIGVGFAQVLADGTSLMSVGEKAKELGFKLGKQ</sequence>
<dbReference type="Pfam" id="PF22491">
    <property type="entry name" value="DUF6988"/>
    <property type="match status" value="1"/>
</dbReference>
<organism evidence="1 2">
    <name type="scientific">Burkholderia humptydooensis</name>
    <dbReference type="NCBI Taxonomy" id="430531"/>
    <lineage>
        <taxon>Bacteria</taxon>
        <taxon>Pseudomonadati</taxon>
        <taxon>Pseudomonadota</taxon>
        <taxon>Betaproteobacteria</taxon>
        <taxon>Burkholderiales</taxon>
        <taxon>Burkholderiaceae</taxon>
        <taxon>Burkholderia</taxon>
        <taxon>pseudomallei group</taxon>
    </lineage>
</organism>
<dbReference type="AlphaFoldDB" id="A0A7T2U4E9"/>
<name>A0A7T2U4E9_9BURK</name>
<dbReference type="InterPro" id="IPR054257">
    <property type="entry name" value="DUF6988"/>
</dbReference>
<evidence type="ECO:0000313" key="1">
    <source>
        <dbReference type="EMBL" id="QPS45450.1"/>
    </source>
</evidence>
<protein>
    <submittedName>
        <fullName evidence="1">Uncharacterized protein</fullName>
    </submittedName>
</protein>
<proteinExistence type="predicted"/>
<evidence type="ECO:0000313" key="2">
    <source>
        <dbReference type="Proteomes" id="UP000594943"/>
    </source>
</evidence>
<dbReference type="RefSeq" id="WP_009917522.1">
    <property type="nucleotide sequence ID" value="NZ_CP013380.1"/>
</dbReference>
<gene>
    <name evidence="1" type="ORF">I6G56_10530</name>
</gene>
<dbReference type="EMBL" id="CP065686">
    <property type="protein sequence ID" value="QPS45450.1"/>
    <property type="molecule type" value="Genomic_DNA"/>
</dbReference>
<dbReference type="Proteomes" id="UP000594943">
    <property type="component" value="Chromosome 1"/>
</dbReference>
<reference evidence="1 2" key="1">
    <citation type="submission" date="2020-12" db="EMBL/GenBank/DDBJ databases">
        <title>FDA dAtabase for Regulatory Grade micrObial Sequences (FDA-ARGOS): Supporting development and validation of Infectious Disease Dx tests.</title>
        <authorList>
            <person name="Nelson B."/>
            <person name="Plummer A."/>
            <person name="Tallon L."/>
            <person name="Sadzewicz L."/>
            <person name="Zhao X."/>
            <person name="Boylan J."/>
            <person name="Ott S."/>
            <person name="Bowen H."/>
            <person name="Vavikolanu K."/>
            <person name="Mehta A."/>
            <person name="Aluvathingal J."/>
            <person name="Nadendla S."/>
            <person name="Myers T."/>
            <person name="Yan Y."/>
            <person name="Sichtig H."/>
        </authorList>
    </citation>
    <scope>NUCLEOTIDE SEQUENCE [LARGE SCALE GENOMIC DNA]</scope>
    <source>
        <strain evidence="1 2">FDAARGOS_899</strain>
    </source>
</reference>
<dbReference type="KEGG" id="bhg:I6G56_10530"/>
<accession>A0A7T2U4E9</accession>